<dbReference type="AlphaFoldDB" id="A0A699YIU4"/>
<dbReference type="EMBL" id="BLLF01000010">
    <property type="protein sequence ID" value="GFH05829.1"/>
    <property type="molecule type" value="Genomic_DNA"/>
</dbReference>
<dbReference type="GO" id="GO:0005509">
    <property type="term" value="F:calcium ion binding"/>
    <property type="evidence" value="ECO:0007669"/>
    <property type="project" value="InterPro"/>
</dbReference>
<feature type="compositionally biased region" description="Low complexity" evidence="2">
    <location>
        <begin position="216"/>
        <end position="231"/>
    </location>
</feature>
<feature type="domain" description="EF-hand" evidence="3">
    <location>
        <begin position="82"/>
        <end position="117"/>
    </location>
</feature>
<evidence type="ECO:0000313" key="4">
    <source>
        <dbReference type="EMBL" id="GFH05829.1"/>
    </source>
</evidence>
<accession>A0A699YIU4</accession>
<feature type="domain" description="EF-hand" evidence="3">
    <location>
        <begin position="125"/>
        <end position="152"/>
    </location>
</feature>
<feature type="compositionally biased region" description="Low complexity" evidence="2">
    <location>
        <begin position="181"/>
        <end position="196"/>
    </location>
</feature>
<dbReference type="InterPro" id="IPR018247">
    <property type="entry name" value="EF_Hand_1_Ca_BS"/>
</dbReference>
<reference evidence="4 5" key="1">
    <citation type="submission" date="2020-02" db="EMBL/GenBank/DDBJ databases">
        <title>Draft genome sequence of Haematococcus lacustris strain NIES-144.</title>
        <authorList>
            <person name="Morimoto D."/>
            <person name="Nakagawa S."/>
            <person name="Yoshida T."/>
            <person name="Sawayama S."/>
        </authorList>
    </citation>
    <scope>NUCLEOTIDE SEQUENCE [LARGE SCALE GENOMIC DNA]</scope>
    <source>
        <strain evidence="4 5">NIES-144</strain>
    </source>
</reference>
<evidence type="ECO:0000256" key="2">
    <source>
        <dbReference type="SAM" id="MobiDB-lite"/>
    </source>
</evidence>
<feature type="region of interest" description="Disordered" evidence="2">
    <location>
        <begin position="176"/>
        <end position="241"/>
    </location>
</feature>
<dbReference type="Pfam" id="PF13499">
    <property type="entry name" value="EF-hand_7"/>
    <property type="match status" value="1"/>
</dbReference>
<dbReference type="SMART" id="SM00054">
    <property type="entry name" value="EFh"/>
    <property type="match status" value="3"/>
</dbReference>
<proteinExistence type="predicted"/>
<comment type="caution">
    <text evidence="4">The sequence shown here is derived from an EMBL/GenBank/DDBJ whole genome shotgun (WGS) entry which is preliminary data.</text>
</comment>
<name>A0A699YIU4_HAELA</name>
<evidence type="ECO:0000313" key="5">
    <source>
        <dbReference type="Proteomes" id="UP000485058"/>
    </source>
</evidence>
<dbReference type="PANTHER" id="PTHR10827:SF85">
    <property type="entry name" value="CALCIUM-BINDING PROTEIN"/>
    <property type="match status" value="1"/>
</dbReference>
<dbReference type="Gene3D" id="1.10.238.10">
    <property type="entry name" value="EF-hand"/>
    <property type="match status" value="1"/>
</dbReference>
<keyword evidence="1" id="KW-0106">Calcium</keyword>
<feature type="compositionally biased region" description="Low complexity" evidence="2">
    <location>
        <begin position="294"/>
        <end position="303"/>
    </location>
</feature>
<dbReference type="PROSITE" id="PS50222">
    <property type="entry name" value="EF_HAND_2"/>
    <property type="match status" value="3"/>
</dbReference>
<dbReference type="InterPro" id="IPR002048">
    <property type="entry name" value="EF_hand_dom"/>
</dbReference>
<evidence type="ECO:0000259" key="3">
    <source>
        <dbReference type="PROSITE" id="PS50222"/>
    </source>
</evidence>
<dbReference type="PANTHER" id="PTHR10827">
    <property type="entry name" value="RETICULOCALBIN"/>
    <property type="match status" value="1"/>
</dbReference>
<protein>
    <recommendedName>
        <fullName evidence="3">EF-hand domain-containing protein</fullName>
    </recommendedName>
</protein>
<dbReference type="Proteomes" id="UP000485058">
    <property type="component" value="Unassembled WGS sequence"/>
</dbReference>
<feature type="region of interest" description="Disordered" evidence="2">
    <location>
        <begin position="268"/>
        <end position="303"/>
    </location>
</feature>
<keyword evidence="5" id="KW-1185">Reference proteome</keyword>
<dbReference type="InterPro" id="IPR011992">
    <property type="entry name" value="EF-hand-dom_pair"/>
</dbReference>
<dbReference type="Pfam" id="PF13202">
    <property type="entry name" value="EF-hand_5"/>
    <property type="match status" value="1"/>
</dbReference>
<feature type="domain" description="EF-hand" evidence="3">
    <location>
        <begin position="4"/>
        <end position="39"/>
    </location>
</feature>
<sequence length="303" mass="34008">MAGISWKTVETLFSKLDISGDGAISEDEFTQVIHRCHVLLQQYYDMDKLSTQLPRNHVIPGSSVMNARSHTKCFGLEVVNKQSMKNLWELFKELDIDKNHFISLSEFKRYMKRKQPHIAHMATSIFKSMDRNKDGSISFRELLCCLFPEASKADVALMIRLARPDEFAPAAPPDEELVAEAPRSSQEASQPAASEPGPSTPLPAKRSKRTKAEPEAAGPTKAQGKAAKAKPAPQPGRWLDRDCNAALNMQRIGQSKWRPLELCYWPEQGKLPAKGKEYPGLGYKRLRDKPPKSQQQQQPAEAQ</sequence>
<gene>
    <name evidence="4" type="ORF">HaLaN_00357</name>
</gene>
<dbReference type="PROSITE" id="PS00018">
    <property type="entry name" value="EF_HAND_1"/>
    <property type="match status" value="3"/>
</dbReference>
<dbReference type="CDD" id="cd00051">
    <property type="entry name" value="EFh"/>
    <property type="match status" value="1"/>
</dbReference>
<dbReference type="SUPFAM" id="SSF47473">
    <property type="entry name" value="EF-hand"/>
    <property type="match status" value="1"/>
</dbReference>
<evidence type="ECO:0000256" key="1">
    <source>
        <dbReference type="ARBA" id="ARBA00022837"/>
    </source>
</evidence>
<organism evidence="4 5">
    <name type="scientific">Haematococcus lacustris</name>
    <name type="common">Green alga</name>
    <name type="synonym">Haematococcus pluvialis</name>
    <dbReference type="NCBI Taxonomy" id="44745"/>
    <lineage>
        <taxon>Eukaryota</taxon>
        <taxon>Viridiplantae</taxon>
        <taxon>Chlorophyta</taxon>
        <taxon>core chlorophytes</taxon>
        <taxon>Chlorophyceae</taxon>
        <taxon>CS clade</taxon>
        <taxon>Chlamydomonadales</taxon>
        <taxon>Haematococcaceae</taxon>
        <taxon>Haematococcus</taxon>
    </lineage>
</organism>